<dbReference type="PANTHER" id="PTHR34580:SF3">
    <property type="entry name" value="PROTEIN PAFB"/>
    <property type="match status" value="1"/>
</dbReference>
<evidence type="ECO:0000313" key="3">
    <source>
        <dbReference type="EMBL" id="MDK3016620.1"/>
    </source>
</evidence>
<evidence type="ECO:0000313" key="4">
    <source>
        <dbReference type="Proteomes" id="UP001243757"/>
    </source>
</evidence>
<name>A0ABT7EW99_9RHOB</name>
<protein>
    <submittedName>
        <fullName evidence="3">YafY family protein</fullName>
    </submittedName>
</protein>
<organism evidence="3 4">
    <name type="scientific">Pseudodonghicola flavimaris</name>
    <dbReference type="NCBI Taxonomy" id="3050036"/>
    <lineage>
        <taxon>Bacteria</taxon>
        <taxon>Pseudomonadati</taxon>
        <taxon>Pseudomonadota</taxon>
        <taxon>Alphaproteobacteria</taxon>
        <taxon>Rhodobacterales</taxon>
        <taxon>Paracoccaceae</taxon>
        <taxon>Pseudodonghicola</taxon>
    </lineage>
</organism>
<dbReference type="InterPro" id="IPR026881">
    <property type="entry name" value="WYL_dom"/>
</dbReference>
<dbReference type="InterPro" id="IPR036390">
    <property type="entry name" value="WH_DNA-bd_sf"/>
</dbReference>
<dbReference type="Gene3D" id="1.10.10.10">
    <property type="entry name" value="Winged helix-like DNA-binding domain superfamily/Winged helix DNA-binding domain"/>
    <property type="match status" value="1"/>
</dbReference>
<keyword evidence="4" id="KW-1185">Reference proteome</keyword>
<dbReference type="SUPFAM" id="SSF46785">
    <property type="entry name" value="Winged helix' DNA-binding domain"/>
    <property type="match status" value="1"/>
</dbReference>
<dbReference type="InterPro" id="IPR051534">
    <property type="entry name" value="CBASS_pafABC_assoc_protein"/>
</dbReference>
<dbReference type="InterPro" id="IPR036388">
    <property type="entry name" value="WH-like_DNA-bd_sf"/>
</dbReference>
<proteinExistence type="predicted"/>
<evidence type="ECO:0000259" key="2">
    <source>
        <dbReference type="Pfam" id="PF13280"/>
    </source>
</evidence>
<dbReference type="InterPro" id="IPR013196">
    <property type="entry name" value="HTH_11"/>
</dbReference>
<accession>A0ABT7EW99</accession>
<dbReference type="Proteomes" id="UP001243757">
    <property type="component" value="Unassembled WGS sequence"/>
</dbReference>
<gene>
    <name evidence="3" type="ORF">QO033_02970</name>
</gene>
<dbReference type="RefSeq" id="WP_284479440.1">
    <property type="nucleotide sequence ID" value="NZ_JASNJD010000002.1"/>
</dbReference>
<sequence length="229" mass="25882">MPRSDRLFEIIQILRAARAPLRAEDLAAQLEVSKRTVYRDIAALQAMRTPVEGEAGVGYVLRKGYDLPPLNFDAEEMEALHVGLAMLMRTGDGALQQAAARVSRKITDVHASADWLQVAPWGAPPDDPEQGCVPVARLRAAVRDARKLRLCYVDKDGKQTDRVLRPLGLIYHVECTLLAGWCELRGGFRHFRTDRMLAADLLEQSFAEDAPMLRKLWREQEDWNYIFSP</sequence>
<dbReference type="EMBL" id="JASNJD010000002">
    <property type="protein sequence ID" value="MDK3016620.1"/>
    <property type="molecule type" value="Genomic_DNA"/>
</dbReference>
<feature type="domain" description="WYL" evidence="2">
    <location>
        <begin position="136"/>
        <end position="199"/>
    </location>
</feature>
<evidence type="ECO:0000259" key="1">
    <source>
        <dbReference type="Pfam" id="PF08279"/>
    </source>
</evidence>
<comment type="caution">
    <text evidence="3">The sequence shown here is derived from an EMBL/GenBank/DDBJ whole genome shotgun (WGS) entry which is preliminary data.</text>
</comment>
<reference evidence="3 4" key="1">
    <citation type="submission" date="2023-05" db="EMBL/GenBank/DDBJ databases">
        <title>Pseudodonghicola sp. nov.</title>
        <authorList>
            <person name="Huang J."/>
        </authorList>
    </citation>
    <scope>NUCLEOTIDE SEQUENCE [LARGE SCALE GENOMIC DNA]</scope>
    <source>
        <strain evidence="3 4">IC7</strain>
    </source>
</reference>
<dbReference type="Pfam" id="PF13280">
    <property type="entry name" value="WYL"/>
    <property type="match status" value="1"/>
</dbReference>
<feature type="domain" description="Helix-turn-helix type 11" evidence="1">
    <location>
        <begin position="6"/>
        <end position="59"/>
    </location>
</feature>
<dbReference type="PANTHER" id="PTHR34580">
    <property type="match status" value="1"/>
</dbReference>
<dbReference type="Pfam" id="PF08279">
    <property type="entry name" value="HTH_11"/>
    <property type="match status" value="1"/>
</dbReference>
<dbReference type="PROSITE" id="PS52050">
    <property type="entry name" value="WYL"/>
    <property type="match status" value="1"/>
</dbReference>